<evidence type="ECO:0000313" key="3">
    <source>
        <dbReference type="Proteomes" id="UP000440224"/>
    </source>
</evidence>
<feature type="transmembrane region" description="Helical" evidence="1">
    <location>
        <begin position="114"/>
        <end position="131"/>
    </location>
</feature>
<dbReference type="AlphaFoldDB" id="A0A6N7Q0B4"/>
<keyword evidence="1" id="KW-0472">Membrane</keyword>
<keyword evidence="1" id="KW-0812">Transmembrane</keyword>
<sequence length="593" mass="64079">MLARAKAWLADRRAPLVLALLAVLLLLPTLGTGAIMDDHAHRMSFHPTFERPGGPRGDWDLFRFLEDDPAALVYLRDRGMWPWWTVDGSKLAFLRPLASLWHALDYRAWPEVHWLMHAESVLLFAATAFFVGHLYRRLLGATAAAGLATLIFAVDDAHSMVITWIANRHAILSTFFGVLALLAHDRARRDGWKPGVYLAPLALLGAMFSGESGIGALAYLFAHALFLDHAPFRSRVAALVPHVGAVAMWFAAYKLGGYGAAGGAFYIDPLGQMGEFARAMATRLPILLAGQMAAPPADVGMVWPRGELGSLVVICLVVLLVVGGGIFAVLRRDRNAAFFAVGMTLSLVPACAVIPGDRLLLFSGIGGAGLVASMLAASRAHLGRLARVYVGGVAAFLVLLHVVLAPLLLPLRAWSTGSMLHGYTERAIASMPRGDVVSGKTLVVVSAPDSVIVNTVLASWINENAPLPSLLRVLSTVVRGTLEVERKDERTLSVTLSAGYFDEVTAAVFRDPDKAKFSVGDRVAVDGMVAEIVSLTEDGTLPEQIDFRFDRSLDDPSMVWVSWEKDRFVEFVVPEVGERRALPVVPYQVAIGG</sequence>
<dbReference type="EMBL" id="WJIE01000018">
    <property type="protein sequence ID" value="MRG97549.1"/>
    <property type="molecule type" value="Genomic_DNA"/>
</dbReference>
<feature type="transmembrane region" description="Helical" evidence="1">
    <location>
        <begin position="361"/>
        <end position="377"/>
    </location>
</feature>
<evidence type="ECO:0008006" key="4">
    <source>
        <dbReference type="Google" id="ProtNLM"/>
    </source>
</evidence>
<proteinExistence type="predicted"/>
<feature type="transmembrane region" description="Helical" evidence="1">
    <location>
        <begin position="195"/>
        <end position="222"/>
    </location>
</feature>
<keyword evidence="1" id="KW-1133">Transmembrane helix</keyword>
<dbReference type="Proteomes" id="UP000440224">
    <property type="component" value="Unassembled WGS sequence"/>
</dbReference>
<keyword evidence="3" id="KW-1185">Reference proteome</keyword>
<dbReference type="RefSeq" id="WP_153824330.1">
    <property type="nucleotide sequence ID" value="NZ_WJIE01000018.1"/>
</dbReference>
<feature type="transmembrane region" description="Helical" evidence="1">
    <location>
        <begin position="389"/>
        <end position="409"/>
    </location>
</feature>
<feature type="transmembrane region" description="Helical" evidence="1">
    <location>
        <begin position="138"/>
        <end position="154"/>
    </location>
</feature>
<evidence type="ECO:0000313" key="2">
    <source>
        <dbReference type="EMBL" id="MRG97549.1"/>
    </source>
</evidence>
<feature type="transmembrane region" description="Helical" evidence="1">
    <location>
        <begin position="308"/>
        <end position="330"/>
    </location>
</feature>
<feature type="transmembrane region" description="Helical" evidence="1">
    <location>
        <begin position="160"/>
        <end position="183"/>
    </location>
</feature>
<protein>
    <recommendedName>
        <fullName evidence="4">Glycosyltransferase RgtA/B/C/D-like domain-containing protein</fullName>
    </recommendedName>
</protein>
<gene>
    <name evidence="2" type="ORF">GF068_37310</name>
</gene>
<name>A0A6N7Q0B4_9BACT</name>
<accession>A0A6N7Q0B4</accession>
<feature type="transmembrane region" description="Helical" evidence="1">
    <location>
        <begin position="337"/>
        <end position="355"/>
    </location>
</feature>
<comment type="caution">
    <text evidence="2">The sequence shown here is derived from an EMBL/GenBank/DDBJ whole genome shotgun (WGS) entry which is preliminary data.</text>
</comment>
<reference evidence="2 3" key="1">
    <citation type="submission" date="2019-10" db="EMBL/GenBank/DDBJ databases">
        <title>A soil myxobacterium in the family Polyangiaceae.</title>
        <authorList>
            <person name="Li Y."/>
            <person name="Wang J."/>
        </authorList>
    </citation>
    <scope>NUCLEOTIDE SEQUENCE [LARGE SCALE GENOMIC DNA]</scope>
    <source>
        <strain evidence="2 3">DSM 14734</strain>
    </source>
</reference>
<evidence type="ECO:0000256" key="1">
    <source>
        <dbReference type="SAM" id="Phobius"/>
    </source>
</evidence>
<dbReference type="OrthoDB" id="5512260at2"/>
<organism evidence="2 3">
    <name type="scientific">Polyangium spumosum</name>
    <dbReference type="NCBI Taxonomy" id="889282"/>
    <lineage>
        <taxon>Bacteria</taxon>
        <taxon>Pseudomonadati</taxon>
        <taxon>Myxococcota</taxon>
        <taxon>Polyangia</taxon>
        <taxon>Polyangiales</taxon>
        <taxon>Polyangiaceae</taxon>
        <taxon>Polyangium</taxon>
    </lineage>
</organism>